<dbReference type="OrthoDB" id="448399at2759"/>
<dbReference type="Proteomes" id="UP000281553">
    <property type="component" value="Unassembled WGS sequence"/>
</dbReference>
<evidence type="ECO:0000313" key="5">
    <source>
        <dbReference type="EMBL" id="VDK86786.1"/>
    </source>
</evidence>
<dbReference type="CDD" id="cd06133">
    <property type="entry name" value="ERI-1_3'hExo_like"/>
    <property type="match status" value="1"/>
</dbReference>
<dbReference type="InterPro" id="IPR013520">
    <property type="entry name" value="Ribonucl_H"/>
</dbReference>
<keyword evidence="1" id="KW-0540">Nuclease</keyword>
<organism evidence="5 6">
    <name type="scientific">Dibothriocephalus latus</name>
    <name type="common">Fish tapeworm</name>
    <name type="synonym">Diphyllobothrium latum</name>
    <dbReference type="NCBI Taxonomy" id="60516"/>
    <lineage>
        <taxon>Eukaryota</taxon>
        <taxon>Metazoa</taxon>
        <taxon>Spiralia</taxon>
        <taxon>Lophotrochozoa</taxon>
        <taxon>Platyhelminthes</taxon>
        <taxon>Cestoda</taxon>
        <taxon>Eucestoda</taxon>
        <taxon>Diphyllobothriidea</taxon>
        <taxon>Diphyllobothriidae</taxon>
        <taxon>Dibothriocephalus</taxon>
    </lineage>
</organism>
<dbReference type="Pfam" id="PF00929">
    <property type="entry name" value="RNase_T"/>
    <property type="match status" value="1"/>
</dbReference>
<evidence type="ECO:0000313" key="6">
    <source>
        <dbReference type="Proteomes" id="UP000281553"/>
    </source>
</evidence>
<dbReference type="GO" id="GO:0003676">
    <property type="term" value="F:nucleic acid binding"/>
    <property type="evidence" value="ECO:0007669"/>
    <property type="project" value="InterPro"/>
</dbReference>
<proteinExistence type="predicted"/>
<dbReference type="SUPFAM" id="SSF53098">
    <property type="entry name" value="Ribonuclease H-like"/>
    <property type="match status" value="1"/>
</dbReference>
<dbReference type="SMART" id="SM00479">
    <property type="entry name" value="EXOIII"/>
    <property type="match status" value="1"/>
</dbReference>
<keyword evidence="6" id="KW-1185">Reference proteome</keyword>
<dbReference type="InterPro" id="IPR051274">
    <property type="entry name" value="3-5_Exoribonuclease"/>
</dbReference>
<keyword evidence="3" id="KW-0269">Exonuclease</keyword>
<dbReference type="Gene3D" id="3.30.420.10">
    <property type="entry name" value="Ribonuclease H-like superfamily/Ribonuclease H"/>
    <property type="match status" value="1"/>
</dbReference>
<evidence type="ECO:0000256" key="3">
    <source>
        <dbReference type="ARBA" id="ARBA00022839"/>
    </source>
</evidence>
<name>A0A3P6TF67_DIBLA</name>
<reference evidence="5 6" key="1">
    <citation type="submission" date="2018-11" db="EMBL/GenBank/DDBJ databases">
        <authorList>
            <consortium name="Pathogen Informatics"/>
        </authorList>
    </citation>
    <scope>NUCLEOTIDE SEQUENCE [LARGE SCALE GENOMIC DNA]</scope>
</reference>
<sequence>MLYFGDKLLEQSPSSGDPSLGIFKIPQPFECLVVDADDKVFREISVCSGRYNLQGKYENLANFRTRALGCVHPIRSPAVLTPEGDQGKLSFPCHLIRQKVKWYFVLDFESTCDNKSTVKAEIIEFPVVLVEAETGTIVDEFHSYVRPTENQTLSKFCTSLTGISQETVDNAEELKTVLKDFEFWLRSKKRALNCTFKLGSPNAAVFVTWTDWDIRTCLWNECQRKRLPLPLELLNRIDLKAVFKHWLANTSRSPQADWHGNFSDALKAAGLTFKGRPHSGIDDARNTALLLLKMLSSRGTEHAKSPSHAYS</sequence>
<keyword evidence="2" id="KW-0378">Hydrolase</keyword>
<dbReference type="InterPro" id="IPR036397">
    <property type="entry name" value="RNaseH_sf"/>
</dbReference>
<dbReference type="InterPro" id="IPR047201">
    <property type="entry name" value="ERI-1_3'hExo-like"/>
</dbReference>
<dbReference type="EMBL" id="UYRU01044516">
    <property type="protein sequence ID" value="VDK86786.1"/>
    <property type="molecule type" value="Genomic_DNA"/>
</dbReference>
<gene>
    <name evidence="5" type="ORF">DILT_LOCUS3927</name>
</gene>
<accession>A0A3P6TF67</accession>
<evidence type="ECO:0000256" key="2">
    <source>
        <dbReference type="ARBA" id="ARBA00022801"/>
    </source>
</evidence>
<dbReference type="InterPro" id="IPR012337">
    <property type="entry name" value="RNaseH-like_sf"/>
</dbReference>
<evidence type="ECO:0000259" key="4">
    <source>
        <dbReference type="SMART" id="SM00479"/>
    </source>
</evidence>
<dbReference type="GO" id="GO:0000175">
    <property type="term" value="F:3'-5'-RNA exonuclease activity"/>
    <property type="evidence" value="ECO:0007669"/>
    <property type="project" value="InterPro"/>
</dbReference>
<evidence type="ECO:0000256" key="1">
    <source>
        <dbReference type="ARBA" id="ARBA00022722"/>
    </source>
</evidence>
<protein>
    <recommendedName>
        <fullName evidence="4">Exonuclease domain-containing protein</fullName>
    </recommendedName>
</protein>
<dbReference type="PANTHER" id="PTHR23044:SF61">
    <property type="entry name" value="3'-5' EXORIBONUCLEASE 1-RELATED"/>
    <property type="match status" value="1"/>
</dbReference>
<dbReference type="AlphaFoldDB" id="A0A3P6TF67"/>
<dbReference type="PANTHER" id="PTHR23044">
    <property type="entry name" value="3'-5' EXONUCLEASE ERI1-RELATED"/>
    <property type="match status" value="1"/>
</dbReference>
<feature type="domain" description="Exonuclease" evidence="4">
    <location>
        <begin position="102"/>
        <end position="300"/>
    </location>
</feature>